<protein>
    <submittedName>
        <fullName evidence="5">N-acetylglutaminylglutamine synthetase</fullName>
    </submittedName>
</protein>
<accession>A0A363UQX4</accession>
<name>A0A363UQX4_9GAMM</name>
<dbReference type="SUPFAM" id="SSF56059">
    <property type="entry name" value="Glutathione synthetase ATP-binding domain-like"/>
    <property type="match status" value="1"/>
</dbReference>
<dbReference type="Gene3D" id="3.30.1490.20">
    <property type="entry name" value="ATP-grasp fold, A domain"/>
    <property type="match status" value="1"/>
</dbReference>
<dbReference type="InterPro" id="IPR016181">
    <property type="entry name" value="Acyl_CoA_acyltransferase"/>
</dbReference>
<dbReference type="InterPro" id="IPR000182">
    <property type="entry name" value="GNAT_dom"/>
</dbReference>
<feature type="domain" description="N-acetyltransferase" evidence="4">
    <location>
        <begin position="115"/>
        <end position="269"/>
    </location>
</feature>
<dbReference type="AlphaFoldDB" id="A0A363UQX4"/>
<comment type="caution">
    <text evidence="5">The sequence shown here is derived from an EMBL/GenBank/DDBJ whole genome shotgun (WGS) entry which is preliminary data.</text>
</comment>
<keyword evidence="2" id="KW-0067">ATP-binding</keyword>
<organism evidence="5 6">
    <name type="scientific">Abyssibacter profundi</name>
    <dbReference type="NCBI Taxonomy" id="2182787"/>
    <lineage>
        <taxon>Bacteria</taxon>
        <taxon>Pseudomonadati</taxon>
        <taxon>Pseudomonadota</taxon>
        <taxon>Gammaproteobacteria</taxon>
        <taxon>Chromatiales</taxon>
        <taxon>Oceanococcaceae</taxon>
        <taxon>Abyssibacter</taxon>
    </lineage>
</organism>
<evidence type="ECO:0000256" key="2">
    <source>
        <dbReference type="PROSITE-ProRule" id="PRU00409"/>
    </source>
</evidence>
<keyword evidence="2" id="KW-0547">Nucleotide-binding</keyword>
<dbReference type="GO" id="GO:0016747">
    <property type="term" value="F:acyltransferase activity, transferring groups other than amino-acyl groups"/>
    <property type="evidence" value="ECO:0007669"/>
    <property type="project" value="InterPro"/>
</dbReference>
<dbReference type="Pfam" id="PF08443">
    <property type="entry name" value="RimK"/>
    <property type="match status" value="2"/>
</dbReference>
<evidence type="ECO:0000259" key="3">
    <source>
        <dbReference type="PROSITE" id="PS50975"/>
    </source>
</evidence>
<reference evidence="5 6" key="1">
    <citation type="submission" date="2018-05" db="EMBL/GenBank/DDBJ databases">
        <title>Abyssibacter profundi OUC007T gen. nov., sp. nov, a marine bacterium isolated from seawater of the Mariana Trench.</title>
        <authorList>
            <person name="Zhou S."/>
        </authorList>
    </citation>
    <scope>NUCLEOTIDE SEQUENCE [LARGE SCALE GENOMIC DNA]</scope>
    <source>
        <strain evidence="5 6">OUC007</strain>
    </source>
</reference>
<keyword evidence="1" id="KW-0464">Manganese</keyword>
<evidence type="ECO:0000313" key="6">
    <source>
        <dbReference type="Proteomes" id="UP000251800"/>
    </source>
</evidence>
<dbReference type="OrthoDB" id="9803907at2"/>
<dbReference type="GO" id="GO:0005524">
    <property type="term" value="F:ATP binding"/>
    <property type="evidence" value="ECO:0007669"/>
    <property type="project" value="UniProtKB-UniRule"/>
</dbReference>
<dbReference type="SUPFAM" id="SSF55729">
    <property type="entry name" value="Acyl-CoA N-acyltransferases (Nat)"/>
    <property type="match status" value="1"/>
</dbReference>
<dbReference type="PANTHER" id="PTHR21621:SF0">
    <property type="entry name" value="BETA-CITRYLGLUTAMATE SYNTHASE B-RELATED"/>
    <property type="match status" value="1"/>
</dbReference>
<dbReference type="GO" id="GO:0016879">
    <property type="term" value="F:ligase activity, forming carbon-nitrogen bonds"/>
    <property type="evidence" value="ECO:0007669"/>
    <property type="project" value="TreeGrafter"/>
</dbReference>
<dbReference type="InterPro" id="IPR013651">
    <property type="entry name" value="ATP-grasp_RimK-type"/>
</dbReference>
<dbReference type="InterPro" id="IPR013815">
    <property type="entry name" value="ATP_grasp_subdomain_1"/>
</dbReference>
<evidence type="ECO:0000259" key="4">
    <source>
        <dbReference type="PROSITE" id="PS51186"/>
    </source>
</evidence>
<dbReference type="PROSITE" id="PS51186">
    <property type="entry name" value="GNAT"/>
    <property type="match status" value="1"/>
</dbReference>
<dbReference type="RefSeq" id="WP_109718726.1">
    <property type="nucleotide sequence ID" value="NZ_QEQK01000001.1"/>
</dbReference>
<dbReference type="Pfam" id="PF00583">
    <property type="entry name" value="Acetyltransf_1"/>
    <property type="match status" value="1"/>
</dbReference>
<dbReference type="Gene3D" id="3.40.630.30">
    <property type="match status" value="1"/>
</dbReference>
<sequence length="589" mass="65332">MSDRKRVGHRFDRSRAPSLQWGGQRRGPDGEIPKDGIILDCGWGRLVFAHTFSEPADVAQALREERTGRRDIAFYIRDPHVVLAYAPQELFLDPSHTFRLWLNHVPRQPASPRGFIVRQMTTSADAEGILRLYKQRRMVPTPPDFLWDNRKNRRLVYLVAEEVGTGRIVGTATGVDHSEAFDDPENGSSLWCLAVDRDCQMPGVGQAVVLQLAQTFLARGRAYMDLSVLHDNTQAIGLYEKLGFQRVPVFTVKRKNPINHALFIGPDDEDRLNPYASIITTEAKRRGIRVKIIDADEAYFSLSHGGRQIVCRESLSDLTTAIAMSRCDNKRVTSRLLRDAGLEVPLQQVAGDPAENAAFLAEHGSVVVKPARGEQGAGISVDVRDPQVLRAAVKEARTICETVLLETFHSGDDLRIIVIDHRVVAAALRKPPVIRGTGQHTVTQLIDKLSRRRAAATEGESRIPMDAETRRCVEHAGLTMDSVLEAGERLTVRKTANLHTGGTLHDVTDQLSAHLRDVAITASRALDIPVVGLDLLVPRPEGEDYVIIEANERPGLANHEPQPTAQRFVDLLFPETAESARQLHAHQAS</sequence>
<proteinExistence type="predicted"/>
<feature type="domain" description="ATP-grasp" evidence="3">
    <location>
        <begin position="334"/>
        <end position="577"/>
    </location>
</feature>
<keyword evidence="6" id="KW-1185">Reference proteome</keyword>
<dbReference type="Proteomes" id="UP000251800">
    <property type="component" value="Unassembled WGS sequence"/>
</dbReference>
<dbReference type="NCBIfam" id="TIGR03103">
    <property type="entry name" value="trio_acet_GNAT"/>
    <property type="match status" value="1"/>
</dbReference>
<dbReference type="PANTHER" id="PTHR21621">
    <property type="entry name" value="RIBOSOMAL PROTEIN S6 MODIFICATION PROTEIN"/>
    <property type="match status" value="1"/>
</dbReference>
<gene>
    <name evidence="5" type="primary">ngg</name>
    <name evidence="5" type="ORF">DEH80_01660</name>
</gene>
<dbReference type="EMBL" id="QEQK01000001">
    <property type="protein sequence ID" value="PWN57868.1"/>
    <property type="molecule type" value="Genomic_DNA"/>
</dbReference>
<dbReference type="Gene3D" id="3.30.470.20">
    <property type="entry name" value="ATP-grasp fold, B domain"/>
    <property type="match status" value="2"/>
</dbReference>
<dbReference type="InterPro" id="IPR011761">
    <property type="entry name" value="ATP-grasp"/>
</dbReference>
<dbReference type="InterPro" id="IPR017534">
    <property type="entry name" value="GNAT-acetyltransferase"/>
</dbReference>
<dbReference type="GO" id="GO:0046872">
    <property type="term" value="F:metal ion binding"/>
    <property type="evidence" value="ECO:0007669"/>
    <property type="project" value="InterPro"/>
</dbReference>
<evidence type="ECO:0000256" key="1">
    <source>
        <dbReference type="ARBA" id="ARBA00023211"/>
    </source>
</evidence>
<dbReference type="PROSITE" id="PS50975">
    <property type="entry name" value="ATP_GRASP"/>
    <property type="match status" value="1"/>
</dbReference>
<dbReference type="GO" id="GO:0005737">
    <property type="term" value="C:cytoplasm"/>
    <property type="evidence" value="ECO:0007669"/>
    <property type="project" value="TreeGrafter"/>
</dbReference>
<evidence type="ECO:0000313" key="5">
    <source>
        <dbReference type="EMBL" id="PWN57868.1"/>
    </source>
</evidence>